<evidence type="ECO:0000256" key="1">
    <source>
        <dbReference type="SAM" id="MobiDB-lite"/>
    </source>
</evidence>
<organism evidence="2 3">
    <name type="scientific">Friedmanniomyces endolithicus</name>
    <dbReference type="NCBI Taxonomy" id="329885"/>
    <lineage>
        <taxon>Eukaryota</taxon>
        <taxon>Fungi</taxon>
        <taxon>Dikarya</taxon>
        <taxon>Ascomycota</taxon>
        <taxon>Pezizomycotina</taxon>
        <taxon>Dothideomycetes</taxon>
        <taxon>Dothideomycetidae</taxon>
        <taxon>Mycosphaerellales</taxon>
        <taxon>Teratosphaeriaceae</taxon>
        <taxon>Friedmanniomyces</taxon>
    </lineage>
</organism>
<sequence>MIRCSRRIRWQNLLRYHVAFHRPGPWTPAQRVATRRYATANAESKGLSGFEVFKRIDPPPLAGRENAAKWMPLLEACLPPDLRRSDYEQPAAIHVDAPWERAEIILAAQSRPVSKRGVNLLSDLAISQGRWKAAVWLMRDLIDHGAPAVQPTDEQIVEQAPWNGQDSLKDLTERPINLSHPGRSPAGVARHINLPPMLPLEMAEMQTQSEDSHNPDSLKRLALGVVWRALGAMIISCGDGPVRPEILEIIAHLHHQDLLPKDIYTHVPRDDETAIQQPPTLHLLSSRILTSLSDAAWRAHEQVIVDKASATSGRYIPLRPEIPGTAYRIHIAGLRPEAWLELVLWACLHGHWVLEGAAILRSVCKQANPVWKPISWRSLVPVSSGSSEDWHKLDYIFNTRSPKTMDQEAIVHNVKSTVSSEVVDAYIDALLSQLNAGDADSAVRPTHVLQDLMLLHEFLDRSDLKPGRGSRDAVVLRFVEAVGPTVNPSHVTGLMGLSPRRGGEVRPSSLQDTPPYIMHGSAALVGIAHQALRTRIKAGDLHQALQIFNILRKHTHAKRKSVSEESFAVSQPGTILKRRELFTSNVDIIDSSAPEPPLPSTVIGPYLDLITDAQAYVHGKKLIYSSEGDGPMITESSYNDPIMAPALLRFAVATNDKLLLAKLVRSHAHEDVETGKRQGLPHNVLQALLDAQIQRHQWSAARRSVQMLAETPNTGWNIVNLAVLARTMIILGNPKQPDGEGSAEDLAEAKDLFTAMVKGEASDRKATDGNIQDQILTLLTVVSVTDAQWSSFCRSIKDFPRHLTFNLPTRAFNLILEGVLDAYGLMAAQSLLALFWPRSLRLAQARTRTEHTGDSDVPRRRLRPLERVDRHRSVIPLSDQPGGALAVYDGPQPDVITIRMMLRGALESLEDDAMFENILSSDSDGGDDAASAEMFTQVNVPPDSPLGIAKWSVGRLKYLGVTEMHIRMEVEEAMPDLESDPAPVSFDIIAAFLDHLPKTLIFSRDHPPCSASSRTFSRAHSSVTSILFPIFASYKALRTSDPANLAPWLMYWTTLSLFLLVESQLYFILYWVPFYPWIRLGIHLYLVLPGKQGSVFIYKEYISPFLEEHERQIDQMITQGHAKAKAAGMDVVKRGIEYVRVQMLGGQAKQPTPPTSRNVSYSTYLFDRFTMPSARDGMAVAGTSDLFGLLGKALQQTTYPDATSRDEQARDLAASGSLIPPSLSGAERDEFVNTQRDRLRTLLQAFDTEAYTASGAATSSSQPRAGVPRQPSSRKSYLAPQESGSGYMHRSRSESEFEDLGYEAMPDPEQYRVTVELDEEEERPRSSAKPAKGSPGWSNWVWGSYGEKNSVMDPKKDI</sequence>
<dbReference type="OrthoDB" id="5341924at2759"/>
<dbReference type="Proteomes" id="UP000310066">
    <property type="component" value="Unassembled WGS sequence"/>
</dbReference>
<gene>
    <name evidence="2" type="ORF">B0A54_05581</name>
</gene>
<proteinExistence type="predicted"/>
<reference evidence="2 3" key="1">
    <citation type="submission" date="2017-03" db="EMBL/GenBank/DDBJ databases">
        <title>Genomes of endolithic fungi from Antarctica.</title>
        <authorList>
            <person name="Coleine C."/>
            <person name="Masonjones S."/>
            <person name="Stajich J.E."/>
        </authorList>
    </citation>
    <scope>NUCLEOTIDE SEQUENCE [LARGE SCALE GENOMIC DNA]</scope>
    <source>
        <strain evidence="2 3">CCFEE 5311</strain>
    </source>
</reference>
<name>A0A4U0V654_9PEZI</name>
<dbReference type="Pfam" id="PF03134">
    <property type="entry name" value="TB2_DP1_HVA22"/>
    <property type="match status" value="1"/>
</dbReference>
<dbReference type="PANTHER" id="PTHR12300">
    <property type="entry name" value="HVA22-LIKE PROTEINS"/>
    <property type="match status" value="1"/>
</dbReference>
<dbReference type="PANTHER" id="PTHR12300:SF177">
    <property type="entry name" value="PROTEIN YOP1"/>
    <property type="match status" value="1"/>
</dbReference>
<dbReference type="InterPro" id="IPR004345">
    <property type="entry name" value="TB2_DP1_HVA22"/>
</dbReference>
<dbReference type="EMBL" id="NAJP01000017">
    <property type="protein sequence ID" value="TKA43822.1"/>
    <property type="molecule type" value="Genomic_DNA"/>
</dbReference>
<feature type="region of interest" description="Disordered" evidence="1">
    <location>
        <begin position="1253"/>
        <end position="1358"/>
    </location>
</feature>
<evidence type="ECO:0000313" key="3">
    <source>
        <dbReference type="Proteomes" id="UP000310066"/>
    </source>
</evidence>
<evidence type="ECO:0000313" key="2">
    <source>
        <dbReference type="EMBL" id="TKA43822.1"/>
    </source>
</evidence>
<protein>
    <recommendedName>
        <fullName evidence="4">Protein YOP1</fullName>
    </recommendedName>
</protein>
<evidence type="ECO:0008006" key="4">
    <source>
        <dbReference type="Google" id="ProtNLM"/>
    </source>
</evidence>
<comment type="caution">
    <text evidence="2">The sequence shown here is derived from an EMBL/GenBank/DDBJ whole genome shotgun (WGS) entry which is preliminary data.</text>
</comment>
<dbReference type="STRING" id="329885.A0A4U0V654"/>
<accession>A0A4U0V654</accession>